<dbReference type="InterPro" id="IPR004183">
    <property type="entry name" value="Xdiol_dOase_suB"/>
</dbReference>
<evidence type="ECO:0000256" key="4">
    <source>
        <dbReference type="ARBA" id="ARBA00022833"/>
    </source>
</evidence>
<dbReference type="PIRSF" id="PIRSF006157">
    <property type="entry name" value="Doxgns_DODA"/>
    <property type="match status" value="1"/>
</dbReference>
<dbReference type="SUPFAM" id="SSF53213">
    <property type="entry name" value="LigB-like"/>
    <property type="match status" value="1"/>
</dbReference>
<comment type="cofactor">
    <cofactor evidence="1">
        <name>Zn(2+)</name>
        <dbReference type="ChEBI" id="CHEBI:29105"/>
    </cofactor>
</comment>
<keyword evidence="4" id="KW-0862">Zinc</keyword>
<evidence type="ECO:0000313" key="7">
    <source>
        <dbReference type="EMBL" id="CAK9076304.1"/>
    </source>
</evidence>
<dbReference type="Gene3D" id="3.40.830.10">
    <property type="entry name" value="LigB-like"/>
    <property type="match status" value="1"/>
</dbReference>
<name>A0ABP0PKB7_9DINO</name>
<feature type="domain" description="Extradiol ring-cleavage dioxygenase class III enzyme subunit B" evidence="6">
    <location>
        <begin position="24"/>
        <end position="171"/>
    </location>
</feature>
<dbReference type="CDD" id="cd07363">
    <property type="entry name" value="45_DOPA_Dioxygenase"/>
    <property type="match status" value="1"/>
</dbReference>
<gene>
    <name evidence="7" type="ORF">CCMP2556_LOCUS37594</name>
</gene>
<comment type="caution">
    <text evidence="7">The sequence shown here is derived from an EMBL/GenBank/DDBJ whole genome shotgun (WGS) entry which is preliminary data.</text>
</comment>
<accession>A0ABP0PKB7</accession>
<protein>
    <recommendedName>
        <fullName evidence="6">Extradiol ring-cleavage dioxygenase class III enzyme subunit B domain-containing protein</fullName>
    </recommendedName>
</protein>
<reference evidence="7 8" key="1">
    <citation type="submission" date="2024-02" db="EMBL/GenBank/DDBJ databases">
        <authorList>
            <person name="Chen Y."/>
            <person name="Shah S."/>
            <person name="Dougan E. K."/>
            <person name="Thang M."/>
            <person name="Chan C."/>
        </authorList>
    </citation>
    <scope>NUCLEOTIDE SEQUENCE [LARGE SCALE GENOMIC DNA]</scope>
</reference>
<dbReference type="Pfam" id="PF02900">
    <property type="entry name" value="LigB"/>
    <property type="match status" value="1"/>
</dbReference>
<dbReference type="Proteomes" id="UP001642484">
    <property type="component" value="Unassembled WGS sequence"/>
</dbReference>
<evidence type="ECO:0000256" key="5">
    <source>
        <dbReference type="ARBA" id="ARBA00023002"/>
    </source>
</evidence>
<sequence>MGALCVKSMAGDDAADWKGAGGHHMPAVFVNHGGGPMPILGKQPGIAKFFQSYPATLPTTPSAILIVTAHWETERQLKVSGAKSHKLYFDYGGFPKESYEYEYPAPGSPGLANRVISLLSAKGLKCTADLSRGWDHGVFVPLMLMFPGASVPVVSLSLYGSQDATEHMEAGARDPTVRDRGIKHSENFHAWLADTVQSEKISQEERKRRLSSWLEAPSALEAQPRGQAEHLMPLFVVLGAAGYAPGRLLNADADQAPQSFYVSEFEFP</sequence>
<evidence type="ECO:0000313" key="8">
    <source>
        <dbReference type="Proteomes" id="UP001642484"/>
    </source>
</evidence>
<keyword evidence="3" id="KW-0479">Metal-binding</keyword>
<dbReference type="PANTHER" id="PTHR30096:SF0">
    <property type="entry name" value="4,5-DOPA DIOXYGENASE EXTRADIOL-LIKE PROTEIN"/>
    <property type="match status" value="1"/>
</dbReference>
<dbReference type="InterPro" id="IPR014436">
    <property type="entry name" value="Extradiol_dOase_DODA"/>
</dbReference>
<evidence type="ECO:0000259" key="6">
    <source>
        <dbReference type="Pfam" id="PF02900"/>
    </source>
</evidence>
<evidence type="ECO:0000256" key="1">
    <source>
        <dbReference type="ARBA" id="ARBA00001947"/>
    </source>
</evidence>
<evidence type="ECO:0000256" key="3">
    <source>
        <dbReference type="ARBA" id="ARBA00022723"/>
    </source>
</evidence>
<keyword evidence="8" id="KW-1185">Reference proteome</keyword>
<comment type="similarity">
    <text evidence="2">Belongs to the DODA-type extradiol aromatic ring-opening dioxygenase family.</text>
</comment>
<keyword evidence="5" id="KW-0560">Oxidoreductase</keyword>
<organism evidence="7 8">
    <name type="scientific">Durusdinium trenchii</name>
    <dbReference type="NCBI Taxonomy" id="1381693"/>
    <lineage>
        <taxon>Eukaryota</taxon>
        <taxon>Sar</taxon>
        <taxon>Alveolata</taxon>
        <taxon>Dinophyceae</taxon>
        <taxon>Suessiales</taxon>
        <taxon>Symbiodiniaceae</taxon>
        <taxon>Durusdinium</taxon>
    </lineage>
</organism>
<dbReference type="PANTHER" id="PTHR30096">
    <property type="entry name" value="4,5-DOPA DIOXYGENASE EXTRADIOL-LIKE PROTEIN"/>
    <property type="match status" value="1"/>
</dbReference>
<dbReference type="EMBL" id="CAXAMN010023251">
    <property type="protein sequence ID" value="CAK9076304.1"/>
    <property type="molecule type" value="Genomic_DNA"/>
</dbReference>
<proteinExistence type="inferred from homology"/>
<evidence type="ECO:0000256" key="2">
    <source>
        <dbReference type="ARBA" id="ARBA00007581"/>
    </source>
</evidence>